<dbReference type="AlphaFoldDB" id="A0A5N6SVD8"/>
<proteinExistence type="predicted"/>
<dbReference type="Proteomes" id="UP000325672">
    <property type="component" value="Unassembled WGS sequence"/>
</dbReference>
<accession>A0A5N6SVD8</accession>
<sequence length="158" mass="17225">MASTFINGRISYYSWATRSLPDSTAKVISPTVAAGSILPTVLLFFPIEDAQTLQSIVPLWQPAPVFAAFMTEVLCRAIEYIGRGRQAKPDSPSAGERTDSDLLHLHVSIQQQGSSQLVFMTSIFSYLRSEIFSLTRLSFSVDSFAAVVTLAEGASIFP</sequence>
<reference evidence="1 2" key="1">
    <citation type="submission" date="2019-04" db="EMBL/GenBank/DDBJ databases">
        <title>Friends and foes A comparative genomics study of 23 Aspergillus species from section Flavi.</title>
        <authorList>
            <consortium name="DOE Joint Genome Institute"/>
            <person name="Kjaerbolling I."/>
            <person name="Vesth T."/>
            <person name="Frisvad J.C."/>
            <person name="Nybo J.L."/>
            <person name="Theobald S."/>
            <person name="Kildgaard S."/>
            <person name="Isbrandt T."/>
            <person name="Kuo A."/>
            <person name="Sato A."/>
            <person name="Lyhne E.K."/>
            <person name="Kogle M.E."/>
            <person name="Wiebenga A."/>
            <person name="Kun R.S."/>
            <person name="Lubbers R.J."/>
            <person name="Makela M.R."/>
            <person name="Barry K."/>
            <person name="Chovatia M."/>
            <person name="Clum A."/>
            <person name="Daum C."/>
            <person name="Haridas S."/>
            <person name="He G."/>
            <person name="LaButti K."/>
            <person name="Lipzen A."/>
            <person name="Mondo S."/>
            <person name="Riley R."/>
            <person name="Salamov A."/>
            <person name="Simmons B.A."/>
            <person name="Magnuson J.K."/>
            <person name="Henrissat B."/>
            <person name="Mortensen U.H."/>
            <person name="Larsen T.O."/>
            <person name="Devries R.P."/>
            <person name="Grigoriev I.V."/>
            <person name="Machida M."/>
            <person name="Baker S.E."/>
            <person name="Andersen M.R."/>
        </authorList>
    </citation>
    <scope>NUCLEOTIDE SEQUENCE [LARGE SCALE GENOMIC DNA]</scope>
    <source>
        <strain evidence="1 2">CBS 117625</strain>
    </source>
</reference>
<name>A0A5N6SVD8_ASPPS</name>
<dbReference type="EMBL" id="ML743580">
    <property type="protein sequence ID" value="KAE8137084.1"/>
    <property type="molecule type" value="Genomic_DNA"/>
</dbReference>
<dbReference type="RefSeq" id="XP_031913147.1">
    <property type="nucleotide sequence ID" value="XM_032050840.1"/>
</dbReference>
<dbReference type="GeneID" id="43635050"/>
<organism evidence="1 2">
    <name type="scientific">Aspergillus pseudotamarii</name>
    <dbReference type="NCBI Taxonomy" id="132259"/>
    <lineage>
        <taxon>Eukaryota</taxon>
        <taxon>Fungi</taxon>
        <taxon>Dikarya</taxon>
        <taxon>Ascomycota</taxon>
        <taxon>Pezizomycotina</taxon>
        <taxon>Eurotiomycetes</taxon>
        <taxon>Eurotiomycetidae</taxon>
        <taxon>Eurotiales</taxon>
        <taxon>Aspergillaceae</taxon>
        <taxon>Aspergillus</taxon>
        <taxon>Aspergillus subgen. Circumdati</taxon>
    </lineage>
</organism>
<evidence type="ECO:0000313" key="2">
    <source>
        <dbReference type="Proteomes" id="UP000325672"/>
    </source>
</evidence>
<gene>
    <name evidence="1" type="ORF">BDV38DRAFT_101181</name>
</gene>
<keyword evidence="2" id="KW-1185">Reference proteome</keyword>
<protein>
    <submittedName>
        <fullName evidence="1">Uncharacterized protein</fullName>
    </submittedName>
</protein>
<dbReference type="OrthoDB" id="72269at2759"/>
<evidence type="ECO:0000313" key="1">
    <source>
        <dbReference type="EMBL" id="KAE8137084.1"/>
    </source>
</evidence>